<dbReference type="PANTHER" id="PTHR21445">
    <property type="entry name" value="ENDONUCLEASE IV ENDODEOXYRIBONUCLEASE IV"/>
    <property type="match status" value="1"/>
</dbReference>
<feature type="compositionally biased region" description="Basic and acidic residues" evidence="8">
    <location>
        <begin position="215"/>
        <end position="228"/>
    </location>
</feature>
<evidence type="ECO:0000256" key="5">
    <source>
        <dbReference type="ARBA" id="ARBA00022801"/>
    </source>
</evidence>
<dbReference type="GO" id="GO:0003906">
    <property type="term" value="F:DNA-(apurinic or apyrimidinic site) endonuclease activity"/>
    <property type="evidence" value="ECO:0007669"/>
    <property type="project" value="TreeGrafter"/>
</dbReference>
<feature type="compositionally biased region" description="Polar residues" evidence="8">
    <location>
        <begin position="77"/>
        <end position="86"/>
    </location>
</feature>
<sequence length="524" mass="58435">MAPKSRKPLKHKDAIVVSTTKDISCEDDLQSTARTSSVQKRRVAKKKQTCEVDVPESDETPVVDSDTPETKVARFTEPTTVSCSQKTNRKSAREKLKNGKSESGKNSGADSVPTEIKQLRRRSKTQAKTRINQHFEDTGEPRSDDGSALKKEIKIWGEITGTQKRESRMTGRKKGGKQKVKAEENKKQEGKMCSEGNETEELTSETKVKKRKGKRDPQKERHMKKEEDAALDGEMCVQESAKGNKYIGAHTSIAGGLYNAVLGAVAIGAKAFGLFLRNQRQWLSKPMSDTDVSDFKTALKDYGFSPNMIVPHGSYLMNCGSPNDELLQKSRELLLDELLRCEQLGLVMFNFHPGSTCGEISREDSIQRIADSVNYVHGKTKYVVTVLENMCCQGNTIGGNFTELRGIIDLVQDKSRVGVCIDTCHAFAAGYDLKSEEGYNKMMTDLENIIGLKYLKAVHMNDSKGKVGCHLDRHENIGRGQIGLNGFRRLMNDPRFDNIPFILETPADLDDAKEVRMLYALIQV</sequence>
<dbReference type="GO" id="GO:0008081">
    <property type="term" value="F:phosphoric diester hydrolase activity"/>
    <property type="evidence" value="ECO:0007669"/>
    <property type="project" value="TreeGrafter"/>
</dbReference>
<dbReference type="InterPro" id="IPR036237">
    <property type="entry name" value="Xyl_isomerase-like_sf"/>
</dbReference>
<dbReference type="InterPro" id="IPR018246">
    <property type="entry name" value="AP_endonuc_F2_Zn_BS"/>
</dbReference>
<comment type="caution">
    <text evidence="10">The sequence shown here is derived from an EMBL/GenBank/DDBJ whole genome shotgun (WGS) entry which is preliminary data.</text>
</comment>
<feature type="domain" description="Xylose isomerase-like TIM barrel" evidence="9">
    <location>
        <begin position="264"/>
        <end position="512"/>
    </location>
</feature>
<proteinExistence type="inferred from homology"/>
<dbReference type="PROSITE" id="PS00729">
    <property type="entry name" value="AP_NUCLEASE_F2_1"/>
    <property type="match status" value="1"/>
</dbReference>
<dbReference type="GO" id="GO:0005739">
    <property type="term" value="C:mitochondrion"/>
    <property type="evidence" value="ECO:0007669"/>
    <property type="project" value="TreeGrafter"/>
</dbReference>
<dbReference type="FunFam" id="3.20.20.150:FF:000001">
    <property type="entry name" value="Probable endonuclease 4"/>
    <property type="match status" value="1"/>
</dbReference>
<evidence type="ECO:0000256" key="1">
    <source>
        <dbReference type="ARBA" id="ARBA00001947"/>
    </source>
</evidence>
<evidence type="ECO:0000256" key="2">
    <source>
        <dbReference type="ARBA" id="ARBA00005340"/>
    </source>
</evidence>
<dbReference type="Gene3D" id="3.20.20.150">
    <property type="entry name" value="Divalent-metal-dependent TIM barrel enzymes"/>
    <property type="match status" value="1"/>
</dbReference>
<dbReference type="SMART" id="SM00518">
    <property type="entry name" value="AP2Ec"/>
    <property type="match status" value="1"/>
</dbReference>
<evidence type="ECO:0000259" key="9">
    <source>
        <dbReference type="Pfam" id="PF01261"/>
    </source>
</evidence>
<gene>
    <name evidence="10" type="ORF">NP493_101g02060</name>
</gene>
<protein>
    <recommendedName>
        <fullName evidence="9">Xylose isomerase-like TIM barrel domain-containing protein</fullName>
    </recommendedName>
</protein>
<feature type="compositionally biased region" description="Basic and acidic residues" evidence="8">
    <location>
        <begin position="180"/>
        <end position="192"/>
    </location>
</feature>
<dbReference type="EMBL" id="JAODUO010000101">
    <property type="protein sequence ID" value="KAK2189600.1"/>
    <property type="molecule type" value="Genomic_DNA"/>
</dbReference>
<comment type="cofactor">
    <cofactor evidence="1">
        <name>Zn(2+)</name>
        <dbReference type="ChEBI" id="CHEBI:29105"/>
    </cofactor>
</comment>
<dbReference type="GO" id="GO:0006284">
    <property type="term" value="P:base-excision repair"/>
    <property type="evidence" value="ECO:0007669"/>
    <property type="project" value="TreeGrafter"/>
</dbReference>
<dbReference type="Proteomes" id="UP001209878">
    <property type="component" value="Unassembled WGS sequence"/>
</dbReference>
<feature type="region of interest" description="Disordered" evidence="8">
    <location>
        <begin position="28"/>
        <end position="228"/>
    </location>
</feature>
<dbReference type="SUPFAM" id="SSF51658">
    <property type="entry name" value="Xylose isomerase-like"/>
    <property type="match status" value="1"/>
</dbReference>
<dbReference type="NCBIfam" id="NF002199">
    <property type="entry name" value="PRK01060.1-4"/>
    <property type="match status" value="1"/>
</dbReference>
<dbReference type="PROSITE" id="PS00731">
    <property type="entry name" value="AP_NUCLEASE_F2_3"/>
    <property type="match status" value="1"/>
</dbReference>
<dbReference type="Pfam" id="PF01261">
    <property type="entry name" value="AP_endonuc_2"/>
    <property type="match status" value="1"/>
</dbReference>
<keyword evidence="4" id="KW-0227">DNA damage</keyword>
<dbReference type="AlphaFoldDB" id="A0AAD9P7P8"/>
<feature type="compositionally biased region" description="Basic and acidic residues" evidence="8">
    <location>
        <begin position="91"/>
        <end position="103"/>
    </location>
</feature>
<accession>A0AAD9P7P8</accession>
<dbReference type="GO" id="GO:0008270">
    <property type="term" value="F:zinc ion binding"/>
    <property type="evidence" value="ECO:0007669"/>
    <property type="project" value="InterPro"/>
</dbReference>
<evidence type="ECO:0000313" key="11">
    <source>
        <dbReference type="Proteomes" id="UP001209878"/>
    </source>
</evidence>
<dbReference type="GO" id="GO:0003677">
    <property type="term" value="F:DNA binding"/>
    <property type="evidence" value="ECO:0007669"/>
    <property type="project" value="InterPro"/>
</dbReference>
<dbReference type="PANTHER" id="PTHR21445:SF0">
    <property type="entry name" value="APURINIC-APYRIMIDINIC ENDONUCLEASE"/>
    <property type="match status" value="1"/>
</dbReference>
<evidence type="ECO:0000256" key="7">
    <source>
        <dbReference type="ARBA" id="ARBA00023204"/>
    </source>
</evidence>
<evidence type="ECO:0000256" key="3">
    <source>
        <dbReference type="ARBA" id="ARBA00022723"/>
    </source>
</evidence>
<dbReference type="HAMAP" id="MF_00152">
    <property type="entry name" value="Nfo"/>
    <property type="match status" value="1"/>
</dbReference>
<keyword evidence="3" id="KW-0479">Metal-binding</keyword>
<keyword evidence="11" id="KW-1185">Reference proteome</keyword>
<dbReference type="NCBIfam" id="TIGR00587">
    <property type="entry name" value="nfo"/>
    <property type="match status" value="1"/>
</dbReference>
<keyword evidence="7" id="KW-0234">DNA repair</keyword>
<evidence type="ECO:0000256" key="8">
    <source>
        <dbReference type="SAM" id="MobiDB-lite"/>
    </source>
</evidence>
<name>A0AAD9P7P8_RIDPI</name>
<keyword evidence="6" id="KW-0862">Zinc</keyword>
<evidence type="ECO:0000256" key="6">
    <source>
        <dbReference type="ARBA" id="ARBA00022833"/>
    </source>
</evidence>
<organism evidence="10 11">
    <name type="scientific">Ridgeia piscesae</name>
    <name type="common">Tubeworm</name>
    <dbReference type="NCBI Taxonomy" id="27915"/>
    <lineage>
        <taxon>Eukaryota</taxon>
        <taxon>Metazoa</taxon>
        <taxon>Spiralia</taxon>
        <taxon>Lophotrochozoa</taxon>
        <taxon>Annelida</taxon>
        <taxon>Polychaeta</taxon>
        <taxon>Sedentaria</taxon>
        <taxon>Canalipalpata</taxon>
        <taxon>Sabellida</taxon>
        <taxon>Siboglinidae</taxon>
        <taxon>Ridgeia</taxon>
    </lineage>
</organism>
<dbReference type="CDD" id="cd00019">
    <property type="entry name" value="AP2Ec"/>
    <property type="match status" value="1"/>
</dbReference>
<evidence type="ECO:0000313" key="10">
    <source>
        <dbReference type="EMBL" id="KAK2189600.1"/>
    </source>
</evidence>
<dbReference type="PROSITE" id="PS51432">
    <property type="entry name" value="AP_NUCLEASE_F2_4"/>
    <property type="match status" value="1"/>
</dbReference>
<reference evidence="10" key="1">
    <citation type="journal article" date="2023" name="Mol. Biol. Evol.">
        <title>Third-Generation Sequencing Reveals the Adaptive Role of the Epigenome in Three Deep-Sea Polychaetes.</title>
        <authorList>
            <person name="Perez M."/>
            <person name="Aroh O."/>
            <person name="Sun Y."/>
            <person name="Lan Y."/>
            <person name="Juniper S.K."/>
            <person name="Young C.R."/>
            <person name="Angers B."/>
            <person name="Qian P.Y."/>
        </authorList>
    </citation>
    <scope>NUCLEOTIDE SEQUENCE</scope>
    <source>
        <strain evidence="10">R07B-5</strain>
    </source>
</reference>
<feature type="compositionally biased region" description="Basic and acidic residues" evidence="8">
    <location>
        <begin position="133"/>
        <end position="155"/>
    </location>
</feature>
<feature type="compositionally biased region" description="Basic residues" evidence="8">
    <location>
        <begin position="170"/>
        <end position="179"/>
    </location>
</feature>
<dbReference type="InterPro" id="IPR001719">
    <property type="entry name" value="AP_endonuc_2"/>
</dbReference>
<keyword evidence="5" id="KW-0378">Hydrolase</keyword>
<dbReference type="InterPro" id="IPR013022">
    <property type="entry name" value="Xyl_isomerase-like_TIM-brl"/>
</dbReference>
<comment type="similarity">
    <text evidence="2">Belongs to the AP endonuclease 2 family.</text>
</comment>
<evidence type="ECO:0000256" key="4">
    <source>
        <dbReference type="ARBA" id="ARBA00022763"/>
    </source>
</evidence>
<dbReference type="PROSITE" id="PS00730">
    <property type="entry name" value="AP_NUCLEASE_F2_2"/>
    <property type="match status" value="1"/>
</dbReference>
<dbReference type="GO" id="GO:0005634">
    <property type="term" value="C:nucleus"/>
    <property type="evidence" value="ECO:0007669"/>
    <property type="project" value="TreeGrafter"/>
</dbReference>